<name>A0A154P7C0_DUFNO</name>
<evidence type="ECO:0000313" key="3">
    <source>
        <dbReference type="EMBL" id="KZC07836.1"/>
    </source>
</evidence>
<reference evidence="3 4" key="1">
    <citation type="submission" date="2015-07" db="EMBL/GenBank/DDBJ databases">
        <title>The genome of Dufourea novaeangliae.</title>
        <authorList>
            <person name="Pan H."/>
            <person name="Kapheim K."/>
        </authorList>
    </citation>
    <scope>NUCLEOTIDE SEQUENCE [LARGE SCALE GENOMIC DNA]</scope>
    <source>
        <strain evidence="3">0120121106</strain>
        <tissue evidence="3">Whole body</tissue>
    </source>
</reference>
<protein>
    <submittedName>
        <fullName evidence="3">General transcription factor 3C polypeptide 6</fullName>
    </submittedName>
</protein>
<dbReference type="Pfam" id="PF10419">
    <property type="entry name" value="TFIIIC_sub6"/>
    <property type="match status" value="1"/>
</dbReference>
<feature type="domain" description="Transcription factor TFIIIC triple barrel" evidence="2">
    <location>
        <begin position="11"/>
        <end position="106"/>
    </location>
</feature>
<feature type="compositionally biased region" description="Basic and acidic residues" evidence="1">
    <location>
        <begin position="307"/>
        <end position="318"/>
    </location>
</feature>
<evidence type="ECO:0000313" key="4">
    <source>
        <dbReference type="Proteomes" id="UP000076502"/>
    </source>
</evidence>
<dbReference type="AlphaFoldDB" id="A0A154P7C0"/>
<organism evidence="3 4">
    <name type="scientific">Dufourea novaeangliae</name>
    <name type="common">Sweat bee</name>
    <dbReference type="NCBI Taxonomy" id="178035"/>
    <lineage>
        <taxon>Eukaryota</taxon>
        <taxon>Metazoa</taxon>
        <taxon>Ecdysozoa</taxon>
        <taxon>Arthropoda</taxon>
        <taxon>Hexapoda</taxon>
        <taxon>Insecta</taxon>
        <taxon>Pterygota</taxon>
        <taxon>Neoptera</taxon>
        <taxon>Endopterygota</taxon>
        <taxon>Hymenoptera</taxon>
        <taxon>Apocrita</taxon>
        <taxon>Aculeata</taxon>
        <taxon>Apoidea</taxon>
        <taxon>Anthophila</taxon>
        <taxon>Halictidae</taxon>
        <taxon>Rophitinae</taxon>
        <taxon>Dufourea</taxon>
    </lineage>
</organism>
<feature type="compositionally biased region" description="Polar residues" evidence="1">
    <location>
        <begin position="360"/>
        <end position="372"/>
    </location>
</feature>
<accession>A0A154P7C0</accession>
<dbReference type="Gene3D" id="2.60.40.4370">
    <property type="match status" value="1"/>
</dbReference>
<dbReference type="PANTHER" id="PTHR21860:SF2">
    <property type="entry name" value="GENERAL TRANSCRIPTION FACTOR 3C POLYPEPTIDE 6"/>
    <property type="match status" value="1"/>
</dbReference>
<evidence type="ECO:0000259" key="2">
    <source>
        <dbReference type="Pfam" id="PF10419"/>
    </source>
</evidence>
<dbReference type="GO" id="GO:0000127">
    <property type="term" value="C:transcription factor TFIIIC complex"/>
    <property type="evidence" value="ECO:0007669"/>
    <property type="project" value="TreeGrafter"/>
</dbReference>
<dbReference type="EMBL" id="KQ434831">
    <property type="protein sequence ID" value="KZC07836.1"/>
    <property type="molecule type" value="Genomic_DNA"/>
</dbReference>
<dbReference type="OrthoDB" id="1877767at2759"/>
<dbReference type="Proteomes" id="UP000076502">
    <property type="component" value="Unassembled WGS sequence"/>
</dbReference>
<dbReference type="PANTHER" id="PTHR21860">
    <property type="entry name" value="TRANSCRIPTION INITIATION FACTOR IIIC TFIIIC , POLYPEPTIDE 6-RELATED"/>
    <property type="match status" value="1"/>
</dbReference>
<keyword evidence="4" id="KW-1185">Reference proteome</keyword>
<proteinExistence type="predicted"/>
<dbReference type="InterPro" id="IPR019481">
    <property type="entry name" value="TFIIIC_triple_barrel"/>
</dbReference>
<gene>
    <name evidence="3" type="ORF">WN55_09917</name>
</gene>
<dbReference type="InterPro" id="IPR042771">
    <property type="entry name" value="GTF3C6-like"/>
</dbReference>
<evidence type="ECO:0000256" key="1">
    <source>
        <dbReference type="SAM" id="MobiDB-lite"/>
    </source>
</evidence>
<feature type="compositionally biased region" description="Basic residues" evidence="1">
    <location>
        <begin position="280"/>
        <end position="306"/>
    </location>
</feature>
<sequence length="401" mass="46361">MGSDDEVCEDEDEILVYVEFEGLVDGNVFSEEQLQLDMIGIDSEHPIMQINGKFYEGTYEDVSGTYMFFEKNENCIPNDPVFDVVPNVKYFTKTRKVLKMQRIFIKSRTEVLGDSEHYQCIPNLNTLQQAGVPCQYQEEALSFWNAMRSNRLSALYQYLEKQRIRQQKKSQGIMLNSESDEDNPFAMYKHKEDTGTLNKFEDTCVQFEENSSYYNDQFHSKPTFSKEMMNETLSRIESGYKSSLKNFKTLLNPQSSMLENGGCDTNKSVKTHKTKLYRKKNVSKARNTQRIKDKKTRPLVKGRKSRDKKEEKLLSTEEKSEEPDISNVVDTLNTLEISRNENENVNDICGTEVTEKSEVEVNQTDSTNNKSLKQLKREAKMKEISEQLKAVAGEHTNAKKN</sequence>
<dbReference type="GO" id="GO:0006383">
    <property type="term" value="P:transcription by RNA polymerase III"/>
    <property type="evidence" value="ECO:0007669"/>
    <property type="project" value="InterPro"/>
</dbReference>
<dbReference type="STRING" id="178035.A0A154P7C0"/>
<feature type="region of interest" description="Disordered" evidence="1">
    <location>
        <begin position="280"/>
        <end position="324"/>
    </location>
</feature>
<feature type="region of interest" description="Disordered" evidence="1">
    <location>
        <begin position="357"/>
        <end position="376"/>
    </location>
</feature>